<keyword evidence="1" id="KW-0812">Transmembrane</keyword>
<organism evidence="3 4">
    <name type="scientific">Setaria digitata</name>
    <dbReference type="NCBI Taxonomy" id="48799"/>
    <lineage>
        <taxon>Eukaryota</taxon>
        <taxon>Metazoa</taxon>
        <taxon>Ecdysozoa</taxon>
        <taxon>Nematoda</taxon>
        <taxon>Chromadorea</taxon>
        <taxon>Rhabditida</taxon>
        <taxon>Spirurina</taxon>
        <taxon>Spiruromorpha</taxon>
        <taxon>Filarioidea</taxon>
        <taxon>Setariidae</taxon>
        <taxon>Setaria</taxon>
    </lineage>
</organism>
<dbReference type="WBParaSite" id="sdigi.contig644.g9344.t1">
    <property type="protein sequence ID" value="sdigi.contig644.g9344.t1"/>
    <property type="gene ID" value="sdigi.contig644.g9344"/>
</dbReference>
<dbReference type="Pfam" id="PF15882">
    <property type="entry name" value="DUF4735"/>
    <property type="match status" value="1"/>
</dbReference>
<reference evidence="4" key="1">
    <citation type="submission" date="2022-11" db="UniProtKB">
        <authorList>
            <consortium name="WormBaseParasite"/>
        </authorList>
    </citation>
    <scope>IDENTIFICATION</scope>
</reference>
<evidence type="ECO:0000313" key="3">
    <source>
        <dbReference type="Proteomes" id="UP000887581"/>
    </source>
</evidence>
<accession>A0A915Q5Y9</accession>
<keyword evidence="2" id="KW-0732">Signal</keyword>
<dbReference type="AlphaFoldDB" id="A0A915Q5Y9"/>
<dbReference type="Proteomes" id="UP000887581">
    <property type="component" value="Unplaced"/>
</dbReference>
<keyword evidence="1" id="KW-0472">Membrane</keyword>
<feature type="transmembrane region" description="Helical" evidence="1">
    <location>
        <begin position="406"/>
        <end position="427"/>
    </location>
</feature>
<feature type="chain" id="PRO_5037433075" evidence="2">
    <location>
        <begin position="24"/>
        <end position="438"/>
    </location>
</feature>
<dbReference type="InterPro" id="IPR031751">
    <property type="entry name" value="DUF4735"/>
</dbReference>
<evidence type="ECO:0000313" key="4">
    <source>
        <dbReference type="WBParaSite" id="sdigi.contig644.g9344.t1"/>
    </source>
</evidence>
<keyword evidence="1" id="KW-1133">Transmembrane helix</keyword>
<name>A0A915Q5Y9_9BILA</name>
<dbReference type="GO" id="GO:0016020">
    <property type="term" value="C:membrane"/>
    <property type="evidence" value="ECO:0007669"/>
    <property type="project" value="TreeGrafter"/>
</dbReference>
<protein>
    <submittedName>
        <fullName evidence="4">Uncharacterized protein</fullName>
    </submittedName>
</protein>
<feature type="signal peptide" evidence="2">
    <location>
        <begin position="1"/>
        <end position="23"/>
    </location>
</feature>
<evidence type="ECO:0000256" key="1">
    <source>
        <dbReference type="SAM" id="Phobius"/>
    </source>
</evidence>
<proteinExistence type="predicted"/>
<dbReference type="PANTHER" id="PTHR33539:SF1">
    <property type="entry name" value="UPF0764 PROTEIN C16ORF89"/>
    <property type="match status" value="1"/>
</dbReference>
<keyword evidence="3" id="KW-1185">Reference proteome</keyword>
<dbReference type="PANTHER" id="PTHR33539">
    <property type="entry name" value="UPF0764 PROTEIN C16ORF89"/>
    <property type="match status" value="1"/>
</dbReference>
<evidence type="ECO:0000256" key="2">
    <source>
        <dbReference type="SAM" id="SignalP"/>
    </source>
</evidence>
<dbReference type="GO" id="GO:0005829">
    <property type="term" value="C:cytosol"/>
    <property type="evidence" value="ECO:0007669"/>
    <property type="project" value="TreeGrafter"/>
</dbReference>
<sequence>MLSTQWSWDSARLIALVLNALYGLEEYYNGYHKDLGVDGVFGLRIIEGHLKSINEAVQGHDIDPEIMNEMRNLTFMAGIIANNALPFVANRHKEYFKQFQYLLSHSYEMNFASQRTDERLRWKAKQLKTGKSARISRPPPPLLPPVQNGGRCFNELFSTDHGLMLKNYSCHLSNDCIKQMVNQRGLTEYHLTHQVLYVAIALQTSCNLPLSNFIAVTNNQTITSFIRECCTNMIDEVNILLRNPKIMARLDYGERDLLMEQSTNFLNIIMLYGVFACGQFGFVELSSLHLLSSILSWQNPTLGCFMNDKANNDDITTAYDAVRLDSDLCSEHSSTVAAGALLVFLRFLLDRGPWPEYYLADQAVLVYNIAAEDKFRQFRYGRWVRDSLISSMRHVRPPEIGWSPDFLAYFLLLCIMLGGLIVIHFCYKPKSFYKMLAR</sequence>